<evidence type="ECO:0000256" key="2">
    <source>
        <dbReference type="SAM" id="MobiDB-lite"/>
    </source>
</evidence>
<feature type="compositionally biased region" description="Basic and acidic residues" evidence="2">
    <location>
        <begin position="692"/>
        <end position="713"/>
    </location>
</feature>
<keyword evidence="4" id="KW-1185">Reference proteome</keyword>
<evidence type="ECO:0000256" key="1">
    <source>
        <dbReference type="SAM" id="Coils"/>
    </source>
</evidence>
<proteinExistence type="predicted"/>
<name>A0A0F7ILN7_9CAUD</name>
<accession>A0A0F7ILN7</accession>
<dbReference type="InterPro" id="IPR038993">
    <property type="entry name" value="Gp15"/>
</dbReference>
<organism evidence="3 4">
    <name type="scientific">Delftia phage IME-DE1</name>
    <dbReference type="NCBI Taxonomy" id="1647385"/>
    <lineage>
        <taxon>Viruses</taxon>
        <taxon>Duplodnaviria</taxon>
        <taxon>Heunggongvirae</taxon>
        <taxon>Uroviricota</taxon>
        <taxon>Caudoviricetes</taxon>
        <taxon>Autographivirales</taxon>
        <taxon>Autotranscriptaviridae</taxon>
        <taxon>Piedvirus</taxon>
        <taxon>Piedvirus IMEDE1</taxon>
    </lineage>
</organism>
<dbReference type="Proteomes" id="UP000201918">
    <property type="component" value="Segment"/>
</dbReference>
<protein>
    <recommendedName>
        <fullName evidence="5">Internal virion protein C</fullName>
    </recommendedName>
</protein>
<dbReference type="EMBL" id="KR153873">
    <property type="protein sequence ID" value="AKG94467.1"/>
    <property type="molecule type" value="Genomic_DNA"/>
</dbReference>
<evidence type="ECO:0008006" key="5">
    <source>
        <dbReference type="Google" id="ProtNLM"/>
    </source>
</evidence>
<reference evidence="3 4" key="1">
    <citation type="submission" date="2015-04" db="EMBL/GenBank/DDBJ databases">
        <title>Isolation and genomic analysis of Delftia bacteriophage IME-DE1.</title>
        <authorList>
            <person name="Kang H."/>
        </authorList>
    </citation>
    <scope>NUCLEOTIDE SEQUENCE [LARGE SCALE GENOMIC DNA]</scope>
</reference>
<dbReference type="GeneID" id="26520516"/>
<feature type="coiled-coil region" evidence="1">
    <location>
        <begin position="353"/>
        <end position="385"/>
    </location>
</feature>
<dbReference type="RefSeq" id="YP_009191787.1">
    <property type="nucleotide sequence ID" value="NC_028702.1"/>
</dbReference>
<dbReference type="KEGG" id="vg:26520516"/>
<evidence type="ECO:0000313" key="3">
    <source>
        <dbReference type="EMBL" id="AKG94467.1"/>
    </source>
</evidence>
<sequence length="726" mass="79846">MAQSANSAFMLWRQFSGEAKAPVHQNLKTPGVATQHGEQRMGPSMGDQLRAFASAAGDLFNAQQSLEKAQKAEADQRVTSWMNQHTMAEYRQKMREGNVPFQNDPVAMDILHNNAAYGVALEVEEAIQNKVKAGEYKTVEDAEKARIEALNGARSEYALSMGISPDSKAFITGFDRQADQRRNMLVSLQQDVTDKNLRTQAKIAATSSILAPLTDDFVRAANPQTTASYIVNSVKQQQTLGQIRSDADAAEVMGKAIESLKGTAGGAAALKALGDMEYDLYGVKGKLRDHLGGGVFDQAVIGALDREQQQDAIRQNGLNASLIKLQRTNDLGGLLKLQEDLTVASGGKETRELQSVRQTIKATEAKLARENAAAMEQYAKNAEKQSRLFNAVDTYRQAVAGDLSMVSLNYTDLGLKDRAEASEAQQAYLSGIEDPQEKFKSAIKLAGMDKDGFAANALKTQNDEAGAAWDQYVLKLQRGDTTAALPDKVKYMQDLYLGNPEAFTMVYKDPDYIQALELGRVTGSSPQDVALAQVAWKKLPEEQKKAATTELARQVNKVGTLNPAYVNDAIKTMAAPYLTMGMDAEKAVKTARDQYEKQTVKFWDSPIHKGFFQLNAEPASFEFGKSTFEQMLPEARKAVGDPGGSYAVLQYDHNNQVVIVRNIQTGESTRITREDLQAKAAVLQEEAKAKETLKVEQEIKDTTTSRERNKRQQESMNRLSGVNFYK</sequence>
<dbReference type="Pfam" id="PF26212">
    <property type="entry name" value="Phage_T7_Gp15"/>
    <property type="match status" value="1"/>
</dbReference>
<keyword evidence="1" id="KW-0175">Coiled coil</keyword>
<evidence type="ECO:0000313" key="4">
    <source>
        <dbReference type="Proteomes" id="UP000201918"/>
    </source>
</evidence>
<feature type="region of interest" description="Disordered" evidence="2">
    <location>
        <begin position="692"/>
        <end position="726"/>
    </location>
</feature>
<dbReference type="OrthoDB" id="2551at10239"/>